<organism evidence="2 3">
    <name type="scientific">Pseudomonas fluorescens</name>
    <dbReference type="NCBI Taxonomy" id="294"/>
    <lineage>
        <taxon>Bacteria</taxon>
        <taxon>Pseudomonadati</taxon>
        <taxon>Pseudomonadota</taxon>
        <taxon>Gammaproteobacteria</taxon>
        <taxon>Pseudomonadales</taxon>
        <taxon>Pseudomonadaceae</taxon>
        <taxon>Pseudomonas</taxon>
    </lineage>
</organism>
<dbReference type="PANTHER" id="PTHR39431">
    <property type="entry name" value="FRPA/C-RELATED PROTEIN"/>
    <property type="match status" value="1"/>
</dbReference>
<proteinExistence type="predicted"/>
<protein>
    <submittedName>
        <fullName evidence="2">Uncharacterized protein</fullName>
    </submittedName>
</protein>
<evidence type="ECO:0000256" key="1">
    <source>
        <dbReference type="SAM" id="MobiDB-lite"/>
    </source>
</evidence>
<reference evidence="2 3" key="1">
    <citation type="submission" date="2019-09" db="EMBL/GenBank/DDBJ databases">
        <authorList>
            <person name="Chandra G."/>
            <person name="Truman W A."/>
        </authorList>
    </citation>
    <scope>NUCLEOTIDE SEQUENCE [LARGE SCALE GENOMIC DNA]</scope>
    <source>
        <strain evidence="2">PS685</strain>
    </source>
</reference>
<dbReference type="RefSeq" id="WP_150629120.1">
    <property type="nucleotide sequence ID" value="NZ_CABVHO010000053.1"/>
</dbReference>
<feature type="compositionally biased region" description="Gly residues" evidence="1">
    <location>
        <begin position="240"/>
        <end position="249"/>
    </location>
</feature>
<feature type="region of interest" description="Disordered" evidence="1">
    <location>
        <begin position="236"/>
        <end position="262"/>
    </location>
</feature>
<dbReference type="PANTHER" id="PTHR39431:SF1">
    <property type="entry name" value="FRPA_C-RELATED PROTEIN"/>
    <property type="match status" value="1"/>
</dbReference>
<dbReference type="AlphaFoldDB" id="A0A5E6Z8B4"/>
<name>A0A5E6Z8B4_PSEFL</name>
<evidence type="ECO:0000313" key="3">
    <source>
        <dbReference type="Proteomes" id="UP000326437"/>
    </source>
</evidence>
<sequence length="498" mass="53787">MVQIPLAPADIKYLERRLAVKDYAGGYHYLYNVAQKAIANQADGEVRDQMLMTANWLMAAKSINNIDGSFASELVSNSMRYAVERSGRKFTSRMYKNASDRLAHQVIADFIHAKGILPIKDVIKRDVQAAVKYLGLEPWQWAGTLGDEFPVWGGGLGHNYVEIPGRNFLEQMENYATVFIQNAAAIGMIFEKYFGNASMIIPIVIKIVFEDLLVKGVEVDISLPVVPGGGISNGTAGSLDSGGSGGPGGATSASNGYSTGGGVPVTNIERPAANVDISLESVGGLNYITPEQIARMKCALENKVDPLILDLGGAGAKLTNPHASPVHFDMNNDGEKVQTGWSSPDEGMVVLDLDGNGKIDNVSELMSEYFGAEQGSRDSPSKKNFDNAFDALRSLDSNKDLKFDNQDERWGDVRVWVDANHDGQSRIESTGTSELHSLDELSISQIDLNYTRPLADARNGNDIVGVSGFTQKGEIKEAVAVNFSTITPDEPSAETLKS</sequence>
<accession>A0A5E6Z8B4</accession>
<dbReference type="EMBL" id="CABVHO010000053">
    <property type="protein sequence ID" value="VVN61064.1"/>
    <property type="molecule type" value="Genomic_DNA"/>
</dbReference>
<dbReference type="Proteomes" id="UP000326437">
    <property type="component" value="Unassembled WGS sequence"/>
</dbReference>
<dbReference type="OrthoDB" id="1676884at2"/>
<evidence type="ECO:0000313" key="2">
    <source>
        <dbReference type="EMBL" id="VVN61064.1"/>
    </source>
</evidence>
<gene>
    <name evidence="2" type="ORF">PS685_03616</name>
</gene>